<accession>A0A450VME4</accession>
<dbReference type="SUPFAM" id="SSF141255">
    <property type="entry name" value="YccV-like"/>
    <property type="match status" value="1"/>
</dbReference>
<dbReference type="InterPro" id="IPR011722">
    <property type="entry name" value="Hemimethylated_DNA-bd_dom"/>
</dbReference>
<dbReference type="InterPro" id="IPR036623">
    <property type="entry name" value="Hemimethylated_DNA-bd_sf"/>
</dbReference>
<evidence type="ECO:0000313" key="3">
    <source>
        <dbReference type="EMBL" id="VFK05877.1"/>
    </source>
</evidence>
<evidence type="ECO:0000259" key="2">
    <source>
        <dbReference type="SMART" id="SM00992"/>
    </source>
</evidence>
<evidence type="ECO:0000313" key="5">
    <source>
        <dbReference type="EMBL" id="VFK09542.1"/>
    </source>
</evidence>
<name>A0A450VME4_9GAMM</name>
<evidence type="ECO:0000313" key="6">
    <source>
        <dbReference type="EMBL" id="VFK09921.1"/>
    </source>
</evidence>
<evidence type="ECO:0000256" key="1">
    <source>
        <dbReference type="NCBIfam" id="TIGR02097"/>
    </source>
</evidence>
<organism evidence="3">
    <name type="scientific">Candidatus Kentrum eta</name>
    <dbReference type="NCBI Taxonomy" id="2126337"/>
    <lineage>
        <taxon>Bacteria</taxon>
        <taxon>Pseudomonadati</taxon>
        <taxon>Pseudomonadota</taxon>
        <taxon>Gammaproteobacteria</taxon>
        <taxon>Candidatus Kentrum</taxon>
    </lineage>
</organism>
<proteinExistence type="predicted"/>
<dbReference type="AlphaFoldDB" id="A0A450VME4"/>
<dbReference type="SMART" id="SM00992">
    <property type="entry name" value="YccV-like"/>
    <property type="match status" value="1"/>
</dbReference>
<dbReference type="NCBIfam" id="TIGR02097">
    <property type="entry name" value="yccV"/>
    <property type="match status" value="1"/>
</dbReference>
<feature type="domain" description="Hemimethylated DNA-binding" evidence="2">
    <location>
        <begin position="5"/>
        <end position="77"/>
    </location>
</feature>
<dbReference type="GO" id="GO:0003677">
    <property type="term" value="F:DNA binding"/>
    <property type="evidence" value="ECO:0007669"/>
    <property type="project" value="UniProtKB-UniRule"/>
</dbReference>
<evidence type="ECO:0000313" key="4">
    <source>
        <dbReference type="EMBL" id="VFK09290.1"/>
    </source>
</evidence>
<dbReference type="EMBL" id="CAADFG010000596">
    <property type="protein sequence ID" value="VFK05877.1"/>
    <property type="molecule type" value="Genomic_DNA"/>
</dbReference>
<dbReference type="EMBL" id="CAADFJ010000616">
    <property type="protein sequence ID" value="VFK09542.1"/>
    <property type="molecule type" value="Genomic_DNA"/>
</dbReference>
<gene>
    <name evidence="3" type="ORF">BECKH772A_GA0070896_105962</name>
    <name evidence="4" type="ORF">BECKH772C_GA0070978_105922</name>
    <name evidence="5" type="ORF">BECKH772C_GA0070978_106162</name>
    <name evidence="6" type="ORF">BECKH772C_GA0070978_106591</name>
</gene>
<dbReference type="Pfam" id="PF08755">
    <property type="entry name" value="YccV-like"/>
    <property type="match status" value="1"/>
</dbReference>
<protein>
    <recommendedName>
        <fullName evidence="1">Heat shock protein HspQ</fullName>
    </recommendedName>
</protein>
<sequence>MKNATAKFPIGQIVRHRHFPFRGVIFDVDPIYMNTQEWYESIPPEVRPHKEQPYLPPIGRERREHLYRLRLGTEPPGR</sequence>
<dbReference type="EMBL" id="CAADFJ010000659">
    <property type="protein sequence ID" value="VFK09921.1"/>
    <property type="molecule type" value="Genomic_DNA"/>
</dbReference>
<dbReference type="EMBL" id="CAADFJ010000592">
    <property type="protein sequence ID" value="VFK09290.1"/>
    <property type="molecule type" value="Genomic_DNA"/>
</dbReference>
<dbReference type="Gene3D" id="2.30.30.390">
    <property type="entry name" value="Hemimethylated DNA-binding domain"/>
    <property type="match status" value="1"/>
</dbReference>
<reference evidence="3" key="1">
    <citation type="submission" date="2019-02" db="EMBL/GenBank/DDBJ databases">
        <authorList>
            <person name="Gruber-Vodicka R. H."/>
            <person name="Seah K. B. B."/>
        </authorList>
    </citation>
    <scope>NUCLEOTIDE SEQUENCE</scope>
    <source>
        <strain evidence="4">BECK_SA2B12</strain>
        <strain evidence="3">BECK_SA2B15</strain>
    </source>
</reference>